<feature type="region of interest" description="Disordered" evidence="1">
    <location>
        <begin position="133"/>
        <end position="183"/>
    </location>
</feature>
<accession>A0A1D2VIQ0</accession>
<feature type="compositionally biased region" description="Low complexity" evidence="1">
    <location>
        <begin position="151"/>
        <end position="160"/>
    </location>
</feature>
<evidence type="ECO:0000259" key="2">
    <source>
        <dbReference type="Pfam" id="PF20778"/>
    </source>
</evidence>
<keyword evidence="4" id="KW-1185">Reference proteome</keyword>
<protein>
    <recommendedName>
        <fullName evidence="2">SLS1 C-terminal domain-containing protein</fullName>
    </recommendedName>
</protein>
<feature type="compositionally biased region" description="Basic and acidic residues" evidence="1">
    <location>
        <begin position="174"/>
        <end position="183"/>
    </location>
</feature>
<dbReference type="InterPro" id="IPR048401">
    <property type="entry name" value="SLS1_C"/>
</dbReference>
<evidence type="ECO:0000313" key="3">
    <source>
        <dbReference type="EMBL" id="ODV61367.1"/>
    </source>
</evidence>
<dbReference type="RefSeq" id="XP_020047674.1">
    <property type="nucleotide sequence ID" value="XM_020189178.1"/>
</dbReference>
<dbReference type="GeneID" id="30962814"/>
<dbReference type="EMBL" id="KV454479">
    <property type="protein sequence ID" value="ODV61367.1"/>
    <property type="molecule type" value="Genomic_DNA"/>
</dbReference>
<proteinExistence type="predicted"/>
<dbReference type="OrthoDB" id="5392646at2759"/>
<feature type="compositionally biased region" description="Polar residues" evidence="1">
    <location>
        <begin position="135"/>
        <end position="146"/>
    </location>
</feature>
<dbReference type="Proteomes" id="UP000095038">
    <property type="component" value="Unassembled WGS sequence"/>
</dbReference>
<organism evidence="3 4">
    <name type="scientific">Ascoidea rubescens DSM 1968</name>
    <dbReference type="NCBI Taxonomy" id="1344418"/>
    <lineage>
        <taxon>Eukaryota</taxon>
        <taxon>Fungi</taxon>
        <taxon>Dikarya</taxon>
        <taxon>Ascomycota</taxon>
        <taxon>Saccharomycotina</taxon>
        <taxon>Saccharomycetes</taxon>
        <taxon>Ascoideaceae</taxon>
        <taxon>Ascoidea</taxon>
    </lineage>
</organism>
<reference evidence="4" key="1">
    <citation type="submission" date="2016-05" db="EMBL/GenBank/DDBJ databases">
        <title>Comparative genomics of biotechnologically important yeasts.</title>
        <authorList>
            <consortium name="DOE Joint Genome Institute"/>
            <person name="Riley R."/>
            <person name="Haridas S."/>
            <person name="Wolfe K.H."/>
            <person name="Lopes M.R."/>
            <person name="Hittinger C.T."/>
            <person name="Goker M."/>
            <person name="Salamov A."/>
            <person name="Wisecaver J."/>
            <person name="Long T.M."/>
            <person name="Aerts A.L."/>
            <person name="Barry K."/>
            <person name="Choi C."/>
            <person name="Clum A."/>
            <person name="Coughlan A.Y."/>
            <person name="Deshpande S."/>
            <person name="Douglass A.P."/>
            <person name="Hanson S.J."/>
            <person name="Klenk H.-P."/>
            <person name="Labutti K."/>
            <person name="Lapidus A."/>
            <person name="Lindquist E."/>
            <person name="Lipzen A."/>
            <person name="Meier-Kolthoff J.P."/>
            <person name="Ohm R.A."/>
            <person name="Otillar R.P."/>
            <person name="Pangilinan J."/>
            <person name="Peng Y."/>
            <person name="Rokas A."/>
            <person name="Rosa C.A."/>
            <person name="Scheuner C."/>
            <person name="Sibirny A.A."/>
            <person name="Slot J.C."/>
            <person name="Stielow J.B."/>
            <person name="Sun H."/>
            <person name="Kurtzman C.P."/>
            <person name="Blackwell M."/>
            <person name="Grigoriev I.V."/>
            <person name="Jeffries T.W."/>
        </authorList>
    </citation>
    <scope>NUCLEOTIDE SEQUENCE [LARGE SCALE GENOMIC DNA]</scope>
    <source>
        <strain evidence="4">DSM 1968</strain>
    </source>
</reference>
<evidence type="ECO:0000313" key="4">
    <source>
        <dbReference type="Proteomes" id="UP000095038"/>
    </source>
</evidence>
<dbReference type="STRING" id="1344418.A0A1D2VIQ0"/>
<gene>
    <name evidence="3" type="ORF">ASCRUDRAFT_141568</name>
</gene>
<evidence type="ECO:0000256" key="1">
    <source>
        <dbReference type="SAM" id="MobiDB-lite"/>
    </source>
</evidence>
<sequence length="1036" mass="120165">MLLKCARNLFCITGALVKFFIFPKRIFLSLKTFKAQLQDFYTKMLSRLNTHCRRIAITQRHVRLINFTRFNTTYNPNHLQNDLGTPGSVSQEINLKDLLEKSDENNLKDPKPLVGNIENLSDTLIEDMLKDNDSKPQTFLNTQTTKPPEIPEASEAPESAQIDDIQMKNQSTSDNKDIDESKDPFDIFNQNTLSADNSLLDGFTNFNNSEFELSKLLNNSNNESSEDETFQNFLDYFQKQSKDNDQNYDKIYNSKETSNDKLNAGQNINVNVNVNQFNTMSKLSVKIQPAPEKILILTPDESKFRKRVPTYLKDNDRYNSRKILFQSLNEKKLKRDKAAQKRLLKDGVNLDKIYEQLTRKQNELFEAQKERLIKDRLKTSLTNLATFNFEEKTKTLLNFRSTASIDEVTVSINDLKPSDRYLSEYEFKTLYNSLLEYQKDSLNFYILQYYPEVTINRKHLKAQVVSSIIEVCWKIVNPHKSATTVDEEVFSTKIIPINKIMNHLLFNTFSTTIYDEFTKGNLVKISKVNNQEDQCLLKVSGTRSAIAWFEVSYSNVFSKLKTREMNLKFFPHLLDFIQNIGNISLHKIPDNENHEYFAFGINLGVIQRAERLLLWKDFDNNKHLSQVFYNFDKLIGKENIKAFDYMDDSSIPRIHKTNKWQRLKQNFLLNSPEENEKINSEENIEIESENIFNELMKSECQDSNVKNVNYIHDENTILTASLGQVLLDKNSDLKMFDANIPNIKNIVKKLKLFNAESDLDTSSKDNHSYYAQIRFVPSAFRSTDDSPLNILFEKEDEIKKSDDKVLKARKRLQSKLVSPEEAYHNYPPLEMWFEVNDKDIADTNSLRLEAIEKEKTVFVNLPDKGSDVSFVKTTSKTLANFRESINLLKQKQPYVTSFLEKSKLIFDGSELPTIPRELKVVIDGEVVNYSYVYINLRRQIDLEYKGRLLQISKTSAGQLGGEKIEATLVYDLSEESEADFIDEDENSIAEKDSEETEKITEEGLVENKTTEQRNAIYTQPKFTKFYRDTIGLVNSI</sequence>
<dbReference type="AlphaFoldDB" id="A0A1D2VIQ0"/>
<name>A0A1D2VIQ0_9ASCO</name>
<feature type="domain" description="SLS1 C-terminal" evidence="2">
    <location>
        <begin position="655"/>
        <end position="1028"/>
    </location>
</feature>
<dbReference type="InParanoid" id="A0A1D2VIQ0"/>
<dbReference type="Pfam" id="PF20778">
    <property type="entry name" value="SLS1_C"/>
    <property type="match status" value="1"/>
</dbReference>